<keyword evidence="1" id="KW-0472">Membrane</keyword>
<dbReference type="PANTHER" id="PTHR36832">
    <property type="entry name" value="SLR1174 PROTEIN-RELATED"/>
    <property type="match status" value="1"/>
</dbReference>
<organism evidence="2 3">
    <name type="scientific">Catenulispora yoronensis</name>
    <dbReference type="NCBI Taxonomy" id="450799"/>
    <lineage>
        <taxon>Bacteria</taxon>
        <taxon>Bacillati</taxon>
        <taxon>Actinomycetota</taxon>
        <taxon>Actinomycetes</taxon>
        <taxon>Catenulisporales</taxon>
        <taxon>Catenulisporaceae</taxon>
        <taxon>Catenulispora</taxon>
    </lineage>
</organism>
<feature type="transmembrane region" description="Helical" evidence="1">
    <location>
        <begin position="228"/>
        <end position="248"/>
    </location>
</feature>
<evidence type="ECO:0000256" key="1">
    <source>
        <dbReference type="SAM" id="Phobius"/>
    </source>
</evidence>
<dbReference type="Pfam" id="PF06182">
    <property type="entry name" value="ABC2_membrane_6"/>
    <property type="match status" value="1"/>
</dbReference>
<gene>
    <name evidence="2" type="ORF">GCM10009839_71130</name>
</gene>
<feature type="transmembrane region" description="Helical" evidence="1">
    <location>
        <begin position="175"/>
        <end position="197"/>
    </location>
</feature>
<dbReference type="InterPro" id="IPR010390">
    <property type="entry name" value="ABC-2_transporter-like"/>
</dbReference>
<dbReference type="EMBL" id="BAAAQN010000055">
    <property type="protein sequence ID" value="GAA2053143.1"/>
    <property type="molecule type" value="Genomic_DNA"/>
</dbReference>
<name>A0ABP5GPD5_9ACTN</name>
<feature type="transmembrane region" description="Helical" evidence="1">
    <location>
        <begin position="21"/>
        <end position="44"/>
    </location>
</feature>
<evidence type="ECO:0000313" key="2">
    <source>
        <dbReference type="EMBL" id="GAA2053143.1"/>
    </source>
</evidence>
<evidence type="ECO:0000313" key="3">
    <source>
        <dbReference type="Proteomes" id="UP001500751"/>
    </source>
</evidence>
<comment type="caution">
    <text evidence="2">The sequence shown here is derived from an EMBL/GenBank/DDBJ whole genome shotgun (WGS) entry which is preliminary data.</text>
</comment>
<reference evidence="3" key="1">
    <citation type="journal article" date="2019" name="Int. J. Syst. Evol. Microbiol.">
        <title>The Global Catalogue of Microorganisms (GCM) 10K type strain sequencing project: providing services to taxonomists for standard genome sequencing and annotation.</title>
        <authorList>
            <consortium name="The Broad Institute Genomics Platform"/>
            <consortium name="The Broad Institute Genome Sequencing Center for Infectious Disease"/>
            <person name="Wu L."/>
            <person name="Ma J."/>
        </authorList>
    </citation>
    <scope>NUCLEOTIDE SEQUENCE [LARGE SCALE GENOMIC DNA]</scope>
    <source>
        <strain evidence="3">JCM 16014</strain>
    </source>
</reference>
<feature type="transmembrane region" description="Helical" evidence="1">
    <location>
        <begin position="112"/>
        <end position="131"/>
    </location>
</feature>
<dbReference type="RefSeq" id="WP_344670095.1">
    <property type="nucleotide sequence ID" value="NZ_BAAAQN010000055.1"/>
</dbReference>
<keyword evidence="3" id="KW-1185">Reference proteome</keyword>
<dbReference type="PANTHER" id="PTHR36832:SF2">
    <property type="entry name" value="INTEGRAL MEMBRANE PROTEIN"/>
    <property type="match status" value="1"/>
</dbReference>
<sequence>MLVYALIARQTFRRYIAYRGAMLGGVVSNTVFGAVKAFIVTAIWRHKPIIGGYDLRDVLTYTFVAQALIGPMSILTNNLDIPAHVRSGDIGTDLFRPVDFQGYWMAQDFGRAGFAVLGRSLVPFLAGAVMFQVRVPRDPRVWAAFLVAVVLGIFVSFALRYLAAMSAFWLLDEKGVTGFMNMLTMFFGGLTVPLVLFPGWLGELARALPWASVILVPVNVFLGKLTGTALAGAYAFEAAWAVALLGLGRLVTTRARQRVVVQGG</sequence>
<feature type="transmembrane region" description="Helical" evidence="1">
    <location>
        <begin position="143"/>
        <end position="163"/>
    </location>
</feature>
<accession>A0ABP5GPD5</accession>
<dbReference type="Proteomes" id="UP001500751">
    <property type="component" value="Unassembled WGS sequence"/>
</dbReference>
<protein>
    <submittedName>
        <fullName evidence="2">ABC-2 family transporter protein</fullName>
    </submittedName>
</protein>
<keyword evidence="1" id="KW-0812">Transmembrane</keyword>
<proteinExistence type="predicted"/>
<keyword evidence="1" id="KW-1133">Transmembrane helix</keyword>